<keyword evidence="2" id="KW-1185">Reference proteome</keyword>
<dbReference type="AlphaFoldDB" id="A0A4R5AI82"/>
<dbReference type="SUPFAM" id="SSF52540">
    <property type="entry name" value="P-loop containing nucleoside triphosphate hydrolases"/>
    <property type="match status" value="1"/>
</dbReference>
<organism evidence="1 2">
    <name type="scientific">Actinomadura rubrisoli</name>
    <dbReference type="NCBI Taxonomy" id="2530368"/>
    <lineage>
        <taxon>Bacteria</taxon>
        <taxon>Bacillati</taxon>
        <taxon>Actinomycetota</taxon>
        <taxon>Actinomycetes</taxon>
        <taxon>Streptosporangiales</taxon>
        <taxon>Thermomonosporaceae</taxon>
        <taxon>Actinomadura</taxon>
    </lineage>
</organism>
<sequence>MTEFDDVSIIGDETQNAFGNTVSGDLIQTQLQFVRGRPSMVLSEGEIADRVTGYVPALNHEEIVGVLDRHHAVALAGAPGTGTTTTAVAALRWLRPDLPIRLFSTDEDDVEEIGAAKACGYLVRAGEEDASRLRSCLEAVHAAGGFLLVTGSPAELRGFTEFLHVLPVHPPPPDAVYRARLARCGVGRDWAGWPRAAVLLRDATPAEARRLADLVVAGGGASEVELAYRGWDEHLRGWFGENGELRNQTLMIAAATIAPADETSVYGAAMSLARQLKIKVEGGGLAWCPSTGLSELLGADRDDDKIVFRRHGYADSVLRYVWDDYPLARLDLLSWLSALPTDEVVELRPALRHKLVEVFADLASEHDEVERILRKAAEWAARHHAADLSYVALARTCLHPRVGGRVRGRLYKWSIERRTAKTLKLTVARVCQVLGETHVSIALTRLKHLATYGDEQVQAEVFEVVRALAEIHPEKVFQTALIWCRTATRLASERDRFNRARIGLQILLAEHDRPLRVRHGGDAREMSMFPDATRLRSVLEVMEQLAACGGHVRPLVLEAARTLAAGGYRTSVLRAALAWAAHPDGPSVAIGTEIFLMLAAETTPDGLPAILAGPDAIDPMACTPPWAVALGAQAAGSGEYTLFEMVLQLWLDAAATRREVRPRIVSMIEQAAGGDLGRRAVVLDVVRRWAGVDRARRGVKEDIFVRLLYPEWKLLLLMVWVRIRSTLGQ</sequence>
<proteinExistence type="predicted"/>
<protein>
    <submittedName>
        <fullName evidence="1">Uncharacterized protein</fullName>
    </submittedName>
</protein>
<dbReference type="InterPro" id="IPR027417">
    <property type="entry name" value="P-loop_NTPase"/>
</dbReference>
<dbReference type="EMBL" id="SMKU01000292">
    <property type="protein sequence ID" value="TDD71180.1"/>
    <property type="molecule type" value="Genomic_DNA"/>
</dbReference>
<dbReference type="OrthoDB" id="4182570at2"/>
<evidence type="ECO:0000313" key="1">
    <source>
        <dbReference type="EMBL" id="TDD71180.1"/>
    </source>
</evidence>
<name>A0A4R5AI82_9ACTN</name>
<accession>A0A4R5AI82</accession>
<comment type="caution">
    <text evidence="1">The sequence shown here is derived from an EMBL/GenBank/DDBJ whole genome shotgun (WGS) entry which is preliminary data.</text>
</comment>
<reference evidence="1 2" key="1">
    <citation type="submission" date="2019-03" db="EMBL/GenBank/DDBJ databases">
        <title>Draft genome sequences of novel Actinobacteria.</title>
        <authorList>
            <person name="Sahin N."/>
            <person name="Ay H."/>
            <person name="Saygin H."/>
        </authorList>
    </citation>
    <scope>NUCLEOTIDE SEQUENCE [LARGE SCALE GENOMIC DNA]</scope>
    <source>
        <strain evidence="1 2">H3C3</strain>
    </source>
</reference>
<dbReference type="RefSeq" id="WP_131901384.1">
    <property type="nucleotide sequence ID" value="NZ_SMKU01000292.1"/>
</dbReference>
<gene>
    <name evidence="1" type="ORF">E1298_35985</name>
</gene>
<evidence type="ECO:0000313" key="2">
    <source>
        <dbReference type="Proteomes" id="UP000294513"/>
    </source>
</evidence>
<dbReference type="Proteomes" id="UP000294513">
    <property type="component" value="Unassembled WGS sequence"/>
</dbReference>